<sequence>MALEKEGESKKKEAEILLRQAVDIYERVLGLEDTTTLTTMDLYSKFLRNRGAYDEAEKIHWKMLKGSEKLQGSEDEATITCMFNLATLLGYQKRYEEAEQMHRQTLHKMEKVYGPNHKKTETNIKALAETLMKLDKKVEAANLLLRACIGKLELDNPDVSKDISHVVHLLREQGQYWQAEVMLKYALPRREERFGSGSSSAREVSKDLVRVLLDQKKYEEAEKIQRDSLDSLFKVQDKVGKLDPDTKEDEWVLGAILALEGSYHAAEKTLVAALNLKDDAFENETPTSVNTAESLAILYQAFGRTDEAKEMYSRALLGFELVLG</sequence>
<feature type="coiled-coil region" evidence="1">
    <location>
        <begin position="117"/>
        <end position="144"/>
    </location>
</feature>
<dbReference type="Pfam" id="PF13424">
    <property type="entry name" value="TPR_12"/>
    <property type="match status" value="2"/>
</dbReference>
<dbReference type="Proteomes" id="UP000235672">
    <property type="component" value="Unassembled WGS sequence"/>
</dbReference>
<organism evidence="2 3">
    <name type="scientific">Hyaloscypha hepaticicola</name>
    <dbReference type="NCBI Taxonomy" id="2082293"/>
    <lineage>
        <taxon>Eukaryota</taxon>
        <taxon>Fungi</taxon>
        <taxon>Dikarya</taxon>
        <taxon>Ascomycota</taxon>
        <taxon>Pezizomycotina</taxon>
        <taxon>Leotiomycetes</taxon>
        <taxon>Helotiales</taxon>
        <taxon>Hyaloscyphaceae</taxon>
        <taxon>Hyaloscypha</taxon>
    </lineage>
</organism>
<dbReference type="AlphaFoldDB" id="A0A2J6PVH5"/>
<proteinExistence type="predicted"/>
<dbReference type="Pfam" id="PF13374">
    <property type="entry name" value="TPR_10"/>
    <property type="match status" value="1"/>
</dbReference>
<accession>A0A2J6PVH5</accession>
<dbReference type="InterPro" id="IPR011990">
    <property type="entry name" value="TPR-like_helical_dom_sf"/>
</dbReference>
<dbReference type="Gene3D" id="1.25.40.10">
    <property type="entry name" value="Tetratricopeptide repeat domain"/>
    <property type="match status" value="2"/>
</dbReference>
<evidence type="ECO:0000313" key="3">
    <source>
        <dbReference type="Proteomes" id="UP000235672"/>
    </source>
</evidence>
<keyword evidence="3" id="KW-1185">Reference proteome</keyword>
<evidence type="ECO:0000256" key="1">
    <source>
        <dbReference type="SAM" id="Coils"/>
    </source>
</evidence>
<protein>
    <submittedName>
        <fullName evidence="2">TPR-like protein</fullName>
    </submittedName>
</protein>
<evidence type="ECO:0000313" key="2">
    <source>
        <dbReference type="EMBL" id="PMD17936.1"/>
    </source>
</evidence>
<dbReference type="STRING" id="1745343.A0A2J6PVH5"/>
<feature type="non-terminal residue" evidence="2">
    <location>
        <position position="324"/>
    </location>
</feature>
<dbReference type="EMBL" id="KZ613497">
    <property type="protein sequence ID" value="PMD17936.1"/>
    <property type="molecule type" value="Genomic_DNA"/>
</dbReference>
<dbReference type="PANTHER" id="PTHR46082">
    <property type="entry name" value="ATP/GTP-BINDING PROTEIN-RELATED"/>
    <property type="match status" value="1"/>
</dbReference>
<keyword evidence="1" id="KW-0175">Coiled coil</keyword>
<dbReference type="InterPro" id="IPR053137">
    <property type="entry name" value="NLR-like"/>
</dbReference>
<reference evidence="2 3" key="1">
    <citation type="submission" date="2016-05" db="EMBL/GenBank/DDBJ databases">
        <title>A degradative enzymes factory behind the ericoid mycorrhizal symbiosis.</title>
        <authorList>
            <consortium name="DOE Joint Genome Institute"/>
            <person name="Martino E."/>
            <person name="Morin E."/>
            <person name="Grelet G."/>
            <person name="Kuo A."/>
            <person name="Kohler A."/>
            <person name="Daghino S."/>
            <person name="Barry K."/>
            <person name="Choi C."/>
            <person name="Cichocki N."/>
            <person name="Clum A."/>
            <person name="Copeland A."/>
            <person name="Hainaut M."/>
            <person name="Haridas S."/>
            <person name="Labutti K."/>
            <person name="Lindquist E."/>
            <person name="Lipzen A."/>
            <person name="Khouja H.-R."/>
            <person name="Murat C."/>
            <person name="Ohm R."/>
            <person name="Olson A."/>
            <person name="Spatafora J."/>
            <person name="Veneault-Fourrey C."/>
            <person name="Henrissat B."/>
            <person name="Grigoriev I."/>
            <person name="Martin F."/>
            <person name="Perotto S."/>
        </authorList>
    </citation>
    <scope>NUCLEOTIDE SEQUENCE [LARGE SCALE GENOMIC DNA]</scope>
    <source>
        <strain evidence="2 3">UAMH 7357</strain>
    </source>
</reference>
<dbReference type="PANTHER" id="PTHR46082:SF6">
    <property type="entry name" value="AAA+ ATPASE DOMAIN-CONTAINING PROTEIN-RELATED"/>
    <property type="match status" value="1"/>
</dbReference>
<dbReference type="OrthoDB" id="626167at2759"/>
<name>A0A2J6PVH5_9HELO</name>
<gene>
    <name evidence="2" type="ORF">NA56DRAFT_536379</name>
</gene>
<dbReference type="SUPFAM" id="SSF48452">
    <property type="entry name" value="TPR-like"/>
    <property type="match status" value="2"/>
</dbReference>